<protein>
    <submittedName>
        <fullName evidence="1">Uncharacterized protein</fullName>
    </submittedName>
</protein>
<gene>
    <name evidence="1" type="ORF">CFP56_027335</name>
</gene>
<sequence>MTSNPLRLSVAFTYDEALDCVFKLFSLNLVKVEIERPDPNSNSDSNSNIVYKIVDLVCKSGGPWRGTNQARCALGSSLRGSISHYVDSW</sequence>
<evidence type="ECO:0000313" key="1">
    <source>
        <dbReference type="EMBL" id="KAK7855582.1"/>
    </source>
</evidence>
<name>A0AAW0LY58_QUESU</name>
<comment type="caution">
    <text evidence="1">The sequence shown here is derived from an EMBL/GenBank/DDBJ whole genome shotgun (WGS) entry which is preliminary data.</text>
</comment>
<keyword evidence="2" id="KW-1185">Reference proteome</keyword>
<dbReference type="AlphaFoldDB" id="A0AAW0LY58"/>
<dbReference type="EMBL" id="PKMF04000044">
    <property type="protein sequence ID" value="KAK7855582.1"/>
    <property type="molecule type" value="Genomic_DNA"/>
</dbReference>
<organism evidence="1 2">
    <name type="scientific">Quercus suber</name>
    <name type="common">Cork oak</name>
    <dbReference type="NCBI Taxonomy" id="58331"/>
    <lineage>
        <taxon>Eukaryota</taxon>
        <taxon>Viridiplantae</taxon>
        <taxon>Streptophyta</taxon>
        <taxon>Embryophyta</taxon>
        <taxon>Tracheophyta</taxon>
        <taxon>Spermatophyta</taxon>
        <taxon>Magnoliopsida</taxon>
        <taxon>eudicotyledons</taxon>
        <taxon>Gunneridae</taxon>
        <taxon>Pentapetalae</taxon>
        <taxon>rosids</taxon>
        <taxon>fabids</taxon>
        <taxon>Fagales</taxon>
        <taxon>Fagaceae</taxon>
        <taxon>Quercus</taxon>
    </lineage>
</organism>
<dbReference type="Proteomes" id="UP000237347">
    <property type="component" value="Unassembled WGS sequence"/>
</dbReference>
<proteinExistence type="predicted"/>
<accession>A0AAW0LY58</accession>
<evidence type="ECO:0000313" key="2">
    <source>
        <dbReference type="Proteomes" id="UP000237347"/>
    </source>
</evidence>
<reference evidence="1 2" key="1">
    <citation type="journal article" date="2018" name="Sci. Data">
        <title>The draft genome sequence of cork oak.</title>
        <authorList>
            <person name="Ramos A.M."/>
            <person name="Usie A."/>
            <person name="Barbosa P."/>
            <person name="Barros P.M."/>
            <person name="Capote T."/>
            <person name="Chaves I."/>
            <person name="Simoes F."/>
            <person name="Abreu I."/>
            <person name="Carrasquinho I."/>
            <person name="Faro C."/>
            <person name="Guimaraes J.B."/>
            <person name="Mendonca D."/>
            <person name="Nobrega F."/>
            <person name="Rodrigues L."/>
            <person name="Saibo N.J.M."/>
            <person name="Varela M.C."/>
            <person name="Egas C."/>
            <person name="Matos J."/>
            <person name="Miguel C.M."/>
            <person name="Oliveira M.M."/>
            <person name="Ricardo C.P."/>
            <person name="Goncalves S."/>
        </authorList>
    </citation>
    <scope>NUCLEOTIDE SEQUENCE [LARGE SCALE GENOMIC DNA]</scope>
    <source>
        <strain evidence="2">cv. HL8</strain>
    </source>
</reference>